<dbReference type="InterPro" id="IPR001129">
    <property type="entry name" value="Membr-assoc_MAPEG"/>
</dbReference>
<feature type="chain" id="PRO_5046572668" description="Glutathione transferase" evidence="5">
    <location>
        <begin position="25"/>
        <end position="237"/>
    </location>
</feature>
<sequence>MSFCCRTLWHCHAMSWARVRSAHGLPHALATPSPVLLPCLAYFCPQPFVICAPGFNLCTWCCQFAGAAMSIVPPLAALAGAGIPKLILDVLPSLSPFKCLLGSVFLYNSPHMVMMYLKQKASKHMPNNTNPRGQTEELKKDKEVGETLQRAQAAHQNGLESFPVFAAGVMACFASGADRQTVGKIATAHLLSRAAFNVFYIALPPTDAVGVCRSLSWIASLLSSCQLIALAASKSGF</sequence>
<evidence type="ECO:0000256" key="2">
    <source>
        <dbReference type="ARBA" id="ARBA00022692"/>
    </source>
</evidence>
<evidence type="ECO:0000256" key="1">
    <source>
        <dbReference type="ARBA" id="ARBA00004370"/>
    </source>
</evidence>
<organism evidence="6 7">
    <name type="scientific">Prorocentrum cordatum</name>
    <dbReference type="NCBI Taxonomy" id="2364126"/>
    <lineage>
        <taxon>Eukaryota</taxon>
        <taxon>Sar</taxon>
        <taxon>Alveolata</taxon>
        <taxon>Dinophyceae</taxon>
        <taxon>Prorocentrales</taxon>
        <taxon>Prorocentraceae</taxon>
        <taxon>Prorocentrum</taxon>
    </lineage>
</organism>
<evidence type="ECO:0000256" key="4">
    <source>
        <dbReference type="ARBA" id="ARBA00023136"/>
    </source>
</evidence>
<accession>A0ABN9U5B5</accession>
<proteinExistence type="predicted"/>
<evidence type="ECO:0000256" key="5">
    <source>
        <dbReference type="SAM" id="SignalP"/>
    </source>
</evidence>
<evidence type="ECO:0000256" key="3">
    <source>
        <dbReference type="ARBA" id="ARBA00022989"/>
    </source>
</evidence>
<dbReference type="EMBL" id="CAUYUJ010015458">
    <property type="protein sequence ID" value="CAK0854186.1"/>
    <property type="molecule type" value="Genomic_DNA"/>
</dbReference>
<dbReference type="Pfam" id="PF01124">
    <property type="entry name" value="MAPEG"/>
    <property type="match status" value="1"/>
</dbReference>
<keyword evidence="4" id="KW-0472">Membrane</keyword>
<dbReference type="PANTHER" id="PTHR35371">
    <property type="entry name" value="INNER MEMBRANE PROTEIN"/>
    <property type="match status" value="1"/>
</dbReference>
<reference evidence="6" key="1">
    <citation type="submission" date="2023-10" db="EMBL/GenBank/DDBJ databases">
        <authorList>
            <person name="Chen Y."/>
            <person name="Shah S."/>
            <person name="Dougan E. K."/>
            <person name="Thang M."/>
            <person name="Chan C."/>
        </authorList>
    </citation>
    <scope>NUCLEOTIDE SEQUENCE [LARGE SCALE GENOMIC DNA]</scope>
</reference>
<evidence type="ECO:0000313" key="7">
    <source>
        <dbReference type="Proteomes" id="UP001189429"/>
    </source>
</evidence>
<keyword evidence="5" id="KW-0732">Signal</keyword>
<name>A0ABN9U5B5_9DINO</name>
<keyword evidence="7" id="KW-1185">Reference proteome</keyword>
<gene>
    <name evidence="6" type="ORF">PCOR1329_LOCUS45384</name>
</gene>
<protein>
    <recommendedName>
        <fullName evidence="8">Glutathione transferase</fullName>
    </recommendedName>
</protein>
<dbReference type="SUPFAM" id="SSF161084">
    <property type="entry name" value="MAPEG domain-like"/>
    <property type="match status" value="1"/>
</dbReference>
<dbReference type="Gene3D" id="1.20.120.550">
    <property type="entry name" value="Membrane associated eicosanoid/glutathione metabolism-like domain"/>
    <property type="match status" value="1"/>
</dbReference>
<evidence type="ECO:0000313" key="6">
    <source>
        <dbReference type="EMBL" id="CAK0854186.1"/>
    </source>
</evidence>
<evidence type="ECO:0008006" key="8">
    <source>
        <dbReference type="Google" id="ProtNLM"/>
    </source>
</evidence>
<dbReference type="InterPro" id="IPR023352">
    <property type="entry name" value="MAPEG-like_dom_sf"/>
</dbReference>
<dbReference type="PANTHER" id="PTHR35371:SF1">
    <property type="entry name" value="BLR7753 PROTEIN"/>
    <property type="match status" value="1"/>
</dbReference>
<feature type="signal peptide" evidence="5">
    <location>
        <begin position="1"/>
        <end position="24"/>
    </location>
</feature>
<keyword evidence="2" id="KW-0812">Transmembrane</keyword>
<dbReference type="Proteomes" id="UP001189429">
    <property type="component" value="Unassembled WGS sequence"/>
</dbReference>
<keyword evidence="3" id="KW-1133">Transmembrane helix</keyword>
<comment type="caution">
    <text evidence="6">The sequence shown here is derived from an EMBL/GenBank/DDBJ whole genome shotgun (WGS) entry which is preliminary data.</text>
</comment>
<comment type="subcellular location">
    <subcellularLocation>
        <location evidence="1">Membrane</location>
    </subcellularLocation>
</comment>